<evidence type="ECO:0000313" key="2">
    <source>
        <dbReference type="Proteomes" id="UP000324222"/>
    </source>
</evidence>
<proteinExistence type="predicted"/>
<evidence type="ECO:0000313" key="1">
    <source>
        <dbReference type="EMBL" id="MPC20842.1"/>
    </source>
</evidence>
<gene>
    <name evidence="1" type="ORF">E2C01_013804</name>
</gene>
<dbReference type="EMBL" id="VSRR010000916">
    <property type="protein sequence ID" value="MPC20842.1"/>
    <property type="molecule type" value="Genomic_DNA"/>
</dbReference>
<sequence length="123" mass="13411">MSFGGVRLKTTNLLVHRFKDAGEVTALTLFPNLAKPPFSNVICPGSLAPCWEISAQLFRTALQGLPDLKSRIFCRIHSNMTDIPNAPITSLTSGLSTPFLPARTVSNTSLKKLQNHFTTEGNL</sequence>
<reference evidence="1 2" key="1">
    <citation type="submission" date="2019-05" db="EMBL/GenBank/DDBJ databases">
        <title>Another draft genome of Portunus trituberculatus and its Hox gene families provides insights of decapod evolution.</title>
        <authorList>
            <person name="Jeong J.-H."/>
            <person name="Song I."/>
            <person name="Kim S."/>
            <person name="Choi T."/>
            <person name="Kim D."/>
            <person name="Ryu S."/>
            <person name="Kim W."/>
        </authorList>
    </citation>
    <scope>NUCLEOTIDE SEQUENCE [LARGE SCALE GENOMIC DNA]</scope>
    <source>
        <tissue evidence="1">Muscle</tissue>
    </source>
</reference>
<name>A0A5B7DH75_PORTR</name>
<comment type="caution">
    <text evidence="1">The sequence shown here is derived from an EMBL/GenBank/DDBJ whole genome shotgun (WGS) entry which is preliminary data.</text>
</comment>
<protein>
    <submittedName>
        <fullName evidence="1">Uncharacterized protein</fullName>
    </submittedName>
</protein>
<accession>A0A5B7DH75</accession>
<dbReference type="AlphaFoldDB" id="A0A5B7DH75"/>
<organism evidence="1 2">
    <name type="scientific">Portunus trituberculatus</name>
    <name type="common">Swimming crab</name>
    <name type="synonym">Neptunus trituberculatus</name>
    <dbReference type="NCBI Taxonomy" id="210409"/>
    <lineage>
        <taxon>Eukaryota</taxon>
        <taxon>Metazoa</taxon>
        <taxon>Ecdysozoa</taxon>
        <taxon>Arthropoda</taxon>
        <taxon>Crustacea</taxon>
        <taxon>Multicrustacea</taxon>
        <taxon>Malacostraca</taxon>
        <taxon>Eumalacostraca</taxon>
        <taxon>Eucarida</taxon>
        <taxon>Decapoda</taxon>
        <taxon>Pleocyemata</taxon>
        <taxon>Brachyura</taxon>
        <taxon>Eubrachyura</taxon>
        <taxon>Portunoidea</taxon>
        <taxon>Portunidae</taxon>
        <taxon>Portuninae</taxon>
        <taxon>Portunus</taxon>
    </lineage>
</organism>
<dbReference type="Proteomes" id="UP000324222">
    <property type="component" value="Unassembled WGS sequence"/>
</dbReference>
<keyword evidence="2" id="KW-1185">Reference proteome</keyword>